<evidence type="ECO:0000256" key="3">
    <source>
        <dbReference type="ARBA" id="ARBA00022448"/>
    </source>
</evidence>
<dbReference type="GO" id="GO:0098719">
    <property type="term" value="P:sodium ion import across plasma membrane"/>
    <property type="evidence" value="ECO:0007669"/>
    <property type="project" value="TreeGrafter"/>
</dbReference>
<evidence type="ECO:0000256" key="13">
    <source>
        <dbReference type="ARBA" id="ARBA00023136"/>
    </source>
</evidence>
<comment type="catalytic activity">
    <reaction evidence="19">
        <text>Na(+)(in) + H(+)(out) = Na(+)(out) + H(+)(in)</text>
        <dbReference type="Rhea" id="RHEA:29419"/>
        <dbReference type="ChEBI" id="CHEBI:15378"/>
        <dbReference type="ChEBI" id="CHEBI:29101"/>
    </reaction>
</comment>
<dbReference type="GO" id="GO:0016323">
    <property type="term" value="C:basolateral plasma membrane"/>
    <property type="evidence" value="ECO:0007669"/>
    <property type="project" value="UniProtKB-SubCell"/>
</dbReference>
<dbReference type="Gene3D" id="6.10.250.2020">
    <property type="match status" value="1"/>
</dbReference>
<comment type="subcellular location">
    <subcellularLocation>
        <location evidence="1">Basolateral cell membrane</location>
        <topology evidence="1">Multi-pass membrane protein</topology>
    </subcellularLocation>
</comment>
<evidence type="ECO:0000259" key="25">
    <source>
        <dbReference type="Pfam" id="PF16644"/>
    </source>
</evidence>
<keyword evidence="16 21" id="KW-0739">Sodium transport</keyword>
<evidence type="ECO:0000313" key="26">
    <source>
        <dbReference type="EMBL" id="KAA0702628.1"/>
    </source>
</evidence>
<dbReference type="InterPro" id="IPR018422">
    <property type="entry name" value="Cation/H_exchanger_CPA1"/>
</dbReference>
<feature type="transmembrane region" description="Helical" evidence="23">
    <location>
        <begin position="332"/>
        <end position="354"/>
    </location>
</feature>
<dbReference type="Proteomes" id="UP000324632">
    <property type="component" value="Chromosome 24"/>
</dbReference>
<evidence type="ECO:0000256" key="19">
    <source>
        <dbReference type="ARBA" id="ARBA00047524"/>
    </source>
</evidence>
<evidence type="ECO:0000256" key="15">
    <source>
        <dbReference type="ARBA" id="ARBA00023180"/>
    </source>
</evidence>
<keyword evidence="4 21" id="KW-0050">Antiport</keyword>
<evidence type="ECO:0000256" key="9">
    <source>
        <dbReference type="ARBA" id="ARBA00022860"/>
    </source>
</evidence>
<evidence type="ECO:0000256" key="16">
    <source>
        <dbReference type="ARBA" id="ARBA00023201"/>
    </source>
</evidence>
<evidence type="ECO:0000256" key="18">
    <source>
        <dbReference type="ARBA" id="ARBA00035570"/>
    </source>
</evidence>
<keyword evidence="15" id="KW-0325">Glycoprotein</keyword>
<evidence type="ECO:0000256" key="17">
    <source>
        <dbReference type="ARBA" id="ARBA00023288"/>
    </source>
</evidence>
<evidence type="ECO:0000256" key="11">
    <source>
        <dbReference type="ARBA" id="ARBA00023053"/>
    </source>
</evidence>
<feature type="region of interest" description="Disordered" evidence="22">
    <location>
        <begin position="881"/>
        <end position="920"/>
    </location>
</feature>
<name>A0A5A9N0C5_9TELE</name>
<dbReference type="GO" id="GO:0051453">
    <property type="term" value="P:regulation of intracellular pH"/>
    <property type="evidence" value="ECO:0007669"/>
    <property type="project" value="TreeGrafter"/>
</dbReference>
<dbReference type="Gene3D" id="6.10.250.1040">
    <property type="match status" value="1"/>
</dbReference>
<evidence type="ECO:0000256" key="5">
    <source>
        <dbReference type="ARBA" id="ARBA00022475"/>
    </source>
</evidence>
<keyword evidence="12 21" id="KW-0406">Ion transport</keyword>
<evidence type="ECO:0000313" key="27">
    <source>
        <dbReference type="Proteomes" id="UP000324632"/>
    </source>
</evidence>
<evidence type="ECO:0000256" key="12">
    <source>
        <dbReference type="ARBA" id="ARBA00023065"/>
    </source>
</evidence>
<keyword evidence="11" id="KW-0915">Sodium</keyword>
<dbReference type="PANTHER" id="PTHR10110">
    <property type="entry name" value="SODIUM/HYDROGEN EXCHANGER"/>
    <property type="match status" value="1"/>
</dbReference>
<dbReference type="Pfam" id="PF00999">
    <property type="entry name" value="Na_H_Exchanger"/>
    <property type="match status" value="1"/>
</dbReference>
<evidence type="ECO:0000256" key="4">
    <source>
        <dbReference type="ARBA" id="ARBA00022449"/>
    </source>
</evidence>
<comment type="catalytic activity">
    <reaction evidence="18">
        <text>Li(+)(in) + Na(+)(out) = Li(+)(out) + Na(+)(in)</text>
        <dbReference type="Rhea" id="RHEA:72415"/>
        <dbReference type="ChEBI" id="CHEBI:29101"/>
        <dbReference type="ChEBI" id="CHEBI:49713"/>
    </reaction>
</comment>
<keyword evidence="8" id="KW-0832">Ubl conjugation</keyword>
<dbReference type="GO" id="GO:0015385">
    <property type="term" value="F:sodium:proton antiporter activity"/>
    <property type="evidence" value="ECO:0007669"/>
    <property type="project" value="InterPro"/>
</dbReference>
<dbReference type="NCBIfam" id="TIGR00840">
    <property type="entry name" value="b_cpa1"/>
    <property type="match status" value="1"/>
</dbReference>
<dbReference type="AlphaFoldDB" id="A0A5A9N0C5"/>
<feature type="transmembrane region" description="Helical" evidence="23">
    <location>
        <begin position="448"/>
        <end position="472"/>
    </location>
</feature>
<feature type="transmembrane region" description="Helical" evidence="23">
    <location>
        <begin position="110"/>
        <end position="128"/>
    </location>
</feature>
<feature type="compositionally biased region" description="Acidic residues" evidence="22">
    <location>
        <begin position="910"/>
        <end position="920"/>
    </location>
</feature>
<feature type="transmembrane region" description="Helical" evidence="23">
    <location>
        <begin position="401"/>
        <end position="427"/>
    </location>
</feature>
<evidence type="ECO:0000256" key="2">
    <source>
        <dbReference type="ARBA" id="ARBA00007367"/>
    </source>
</evidence>
<keyword evidence="3 21" id="KW-0813">Transport</keyword>
<keyword evidence="5" id="KW-1003">Cell membrane</keyword>
<dbReference type="PRINTS" id="PR01085">
    <property type="entry name" value="NAHEXCHNGR1"/>
</dbReference>
<evidence type="ECO:0000256" key="22">
    <source>
        <dbReference type="SAM" id="MobiDB-lite"/>
    </source>
</evidence>
<keyword evidence="13 23" id="KW-0472">Membrane</keyword>
<gene>
    <name evidence="26" type="ORF">E1301_Tti011286</name>
</gene>
<sequence>MWGDAVEIAAVVMVPGSQARLDSGFMETSVLTSILCSPTLASSQQQSHFRDRGGSHCGRGSCWQGFICVAAHIPARISGFLAQNQLAHRTTWSDNIVSGHQTSIMDRLKCTTFILFLMLVASLLPLGGHASPPEMGTGNGDTGHKPNYTKKAFPVLSFDYKNVRIPFEISLWVLLASLMKLGYVPPCQQPMALNNSLSPRGVGQCPEASVKLKKASDTQRLLTVPLRFHLIPRVSNIVPESCLLIVVGLLIGGLIKFVGEDPPVLSSKLFFFYLLPPIILDAGYFLPMRPFTENLGTILMFAVVGTLWNAFFIGGVLYGVCQLKGVNLENMDLLSCLLFGSVVSAVDPVAVLAVFEEIHINELLHILVFGESLLNDAVTVVLYHLFEEFSSVGSITVTDVFLGIVCFLVVSFGGIMVGAIYGILAAFTSRFTSHTRVIEPLFVFVYSYLAYLSAEVFHLSGIMALIACGAVTRPYVEANISHKSHTTIKYFLKMWSSVSETLIFIFLGVSTGGRRAQLELDLCDLYGVIGLTLVINKFRIVKLTTKDQFIIAYGGLRGAIAFSLIYLLDKDHFAMKEMFLTAIITVIFFTVFVQGMTIRPLVDLLAVKKKQETKRSINEEIHTQFLDHLLTGIEDICGHYGHHHWKDNSSDQIKAHPFLPLFRLNRFNKKYVKKCLIVGERSKEPQLIAFYHKMEFKQAIELVESGGASKLPSAMPSTVSMQNIQPKKVSQDRALPQVSKAREEEIRKILRTNLQKTRLRLRSYNRHTLVADPDDDGWDDFLIKRNRIKDLDKMSHMTHHLTVPAPPPDSPTIARARLSSDPQAWGNKPVIEDIKPVTGGIPTIKVELASPQSPESVCVVDEFKKDSNEQEDGLVMKAMSLVSKKDGTGEDDIEPQQRLQRCLSDPGPSAEEEEDEPFLP</sequence>
<organism evidence="26 27">
    <name type="scientific">Triplophysa tibetana</name>
    <dbReference type="NCBI Taxonomy" id="1572043"/>
    <lineage>
        <taxon>Eukaryota</taxon>
        <taxon>Metazoa</taxon>
        <taxon>Chordata</taxon>
        <taxon>Craniata</taxon>
        <taxon>Vertebrata</taxon>
        <taxon>Euteleostomi</taxon>
        <taxon>Actinopterygii</taxon>
        <taxon>Neopterygii</taxon>
        <taxon>Teleostei</taxon>
        <taxon>Ostariophysi</taxon>
        <taxon>Cypriniformes</taxon>
        <taxon>Nemacheilidae</taxon>
        <taxon>Triplophysa</taxon>
    </lineage>
</organism>
<keyword evidence="17" id="KW-0449">Lipoprotein</keyword>
<accession>A0A5A9N0C5</accession>
<dbReference type="Gene3D" id="6.10.140.1330">
    <property type="match status" value="1"/>
</dbReference>
<evidence type="ECO:0000256" key="10">
    <source>
        <dbReference type="ARBA" id="ARBA00022989"/>
    </source>
</evidence>
<dbReference type="PRINTS" id="PR01084">
    <property type="entry name" value="NAHEXCHNGR"/>
</dbReference>
<keyword evidence="10 23" id="KW-1133">Transmembrane helix</keyword>
<feature type="domain" description="Sodium/hydrogen exchanger regulatory region" evidence="25">
    <location>
        <begin position="714"/>
        <end position="788"/>
    </location>
</feature>
<feature type="transmembrane region" description="Helical" evidence="23">
    <location>
        <begin position="580"/>
        <end position="602"/>
    </location>
</feature>
<proteinExistence type="inferred from homology"/>
<dbReference type="InterPro" id="IPR004709">
    <property type="entry name" value="NaH_exchanger"/>
</dbReference>
<evidence type="ECO:0000256" key="14">
    <source>
        <dbReference type="ARBA" id="ARBA00023139"/>
    </source>
</evidence>
<feature type="transmembrane region" description="Helical" evidence="23">
    <location>
        <begin position="298"/>
        <end position="320"/>
    </location>
</feature>
<evidence type="ECO:0000256" key="20">
    <source>
        <dbReference type="ARBA" id="ARBA00048676"/>
    </source>
</evidence>
<dbReference type="Pfam" id="PF16644">
    <property type="entry name" value="NEXCaM_BD"/>
    <property type="match status" value="1"/>
</dbReference>
<feature type="domain" description="Cation/H+ exchanger transmembrane" evidence="24">
    <location>
        <begin position="223"/>
        <end position="602"/>
    </location>
</feature>
<comment type="similarity">
    <text evidence="2 21">Belongs to the monovalent cation:proton antiporter 1 (CPA1) transporter (TC 2.A.36) family.</text>
</comment>
<dbReference type="GO" id="GO:0005516">
    <property type="term" value="F:calmodulin binding"/>
    <property type="evidence" value="ECO:0007669"/>
    <property type="project" value="UniProtKB-KW"/>
</dbReference>
<dbReference type="InterPro" id="IPR001970">
    <property type="entry name" value="NHE-1-like"/>
</dbReference>
<dbReference type="InterPro" id="IPR032103">
    <property type="entry name" value="NHE_CaM-bd"/>
</dbReference>
<evidence type="ECO:0000256" key="23">
    <source>
        <dbReference type="SAM" id="Phobius"/>
    </source>
</evidence>
<reference evidence="26 27" key="1">
    <citation type="journal article" date="2019" name="Mol. Ecol. Resour.">
        <title>Chromosome-level genome assembly of Triplophysa tibetana, a fish adapted to the harsh high-altitude environment of the Tibetan Plateau.</title>
        <authorList>
            <person name="Yang X."/>
            <person name="Liu H."/>
            <person name="Ma Z."/>
            <person name="Zou Y."/>
            <person name="Zou M."/>
            <person name="Mao Y."/>
            <person name="Li X."/>
            <person name="Wang H."/>
            <person name="Chen T."/>
            <person name="Wang W."/>
            <person name="Yang R."/>
        </authorList>
    </citation>
    <scope>NUCLEOTIDE SEQUENCE [LARGE SCALE GENOMIC DNA]</scope>
    <source>
        <strain evidence="26">TTIB1903HZAU</strain>
        <tissue evidence="26">Muscle</tissue>
    </source>
</reference>
<evidence type="ECO:0000259" key="24">
    <source>
        <dbReference type="Pfam" id="PF00999"/>
    </source>
</evidence>
<evidence type="ECO:0000256" key="6">
    <source>
        <dbReference type="ARBA" id="ARBA00022553"/>
    </source>
</evidence>
<keyword evidence="6" id="KW-0597">Phosphoprotein</keyword>
<keyword evidence="27" id="KW-1185">Reference proteome</keyword>
<evidence type="ECO:0000256" key="8">
    <source>
        <dbReference type="ARBA" id="ARBA00022843"/>
    </source>
</evidence>
<protein>
    <recommendedName>
        <fullName evidence="21">Sodium/hydrogen exchanger</fullName>
    </recommendedName>
</protein>
<dbReference type="GO" id="GO:0015386">
    <property type="term" value="F:potassium:proton antiporter activity"/>
    <property type="evidence" value="ECO:0007669"/>
    <property type="project" value="TreeGrafter"/>
</dbReference>
<evidence type="ECO:0000256" key="1">
    <source>
        <dbReference type="ARBA" id="ARBA00004554"/>
    </source>
</evidence>
<keyword evidence="14" id="KW-0564">Palmitate</keyword>
<feature type="transmembrane region" description="Helical" evidence="23">
    <location>
        <begin position="550"/>
        <end position="568"/>
    </location>
</feature>
<evidence type="ECO:0000256" key="21">
    <source>
        <dbReference type="RuleBase" id="RU003722"/>
    </source>
</evidence>
<keyword evidence="7 21" id="KW-0812">Transmembrane</keyword>
<feature type="transmembrane region" description="Helical" evidence="23">
    <location>
        <begin position="270"/>
        <end position="286"/>
    </location>
</feature>
<dbReference type="InterPro" id="IPR006153">
    <property type="entry name" value="Cation/H_exchanger_TM"/>
</dbReference>
<keyword evidence="9" id="KW-0112">Calmodulin-binding</keyword>
<dbReference type="EMBL" id="SOYY01000024">
    <property type="protein sequence ID" value="KAA0702628.1"/>
    <property type="molecule type" value="Genomic_DNA"/>
</dbReference>
<dbReference type="PANTHER" id="PTHR10110:SF59">
    <property type="entry name" value="SODIUM_HYDROGEN EXCHANGER 1"/>
    <property type="match status" value="1"/>
</dbReference>
<feature type="transmembrane region" description="Helical" evidence="23">
    <location>
        <begin position="237"/>
        <end position="258"/>
    </location>
</feature>
<evidence type="ECO:0000256" key="7">
    <source>
        <dbReference type="ARBA" id="ARBA00022692"/>
    </source>
</evidence>
<comment type="caution">
    <text evidence="26">The sequence shown here is derived from an EMBL/GenBank/DDBJ whole genome shotgun (WGS) entry which is preliminary data.</text>
</comment>
<comment type="catalytic activity">
    <reaction evidence="20">
        <text>Li(+)(out) + H(+)(in) = Li(+)(in) + H(+)(out)</text>
        <dbReference type="Rhea" id="RHEA:72407"/>
        <dbReference type="ChEBI" id="CHEBI:15378"/>
        <dbReference type="ChEBI" id="CHEBI:49713"/>
    </reaction>
</comment>